<evidence type="ECO:0000256" key="1">
    <source>
        <dbReference type="ARBA" id="ARBA00004196"/>
    </source>
</evidence>
<name>A0ABU9VUM2_9CLOT</name>
<keyword evidence="8" id="KW-1185">Reference proteome</keyword>
<gene>
    <name evidence="7" type="ORF">AAIG11_10195</name>
</gene>
<dbReference type="Gene3D" id="2.40.50.100">
    <property type="match status" value="2"/>
</dbReference>
<dbReference type="InterPro" id="IPR050465">
    <property type="entry name" value="UPF0194_transport"/>
</dbReference>
<evidence type="ECO:0000313" key="7">
    <source>
        <dbReference type="EMBL" id="MEN1760847.1"/>
    </source>
</evidence>
<dbReference type="Pfam" id="PF25917">
    <property type="entry name" value="BSH_RND"/>
    <property type="match status" value="1"/>
</dbReference>
<comment type="subcellular location">
    <subcellularLocation>
        <location evidence="1">Cell envelope</location>
    </subcellularLocation>
</comment>
<feature type="domain" description="Multidrug resistance protein MdtA-like barrel-sandwich hybrid" evidence="5">
    <location>
        <begin position="60"/>
        <end position="243"/>
    </location>
</feature>
<sequence>MKKHAKKLVVGLLLLAVAAAGGYYWMNRPAEAPPTAPVVREDLEDMVEEIGEIVTDNHRQVVAHLPGRIGNLEVEPGDEVNAGDLLVEIDSSDWRTALNRLEDELAAARSTYQVAMDSAHRGSQQAQAALELAEKQWEESRKQLDRVQALYDAGAVSQQELIAAQLEETNLASAVEQAALSLEASEDALSPAARGSYEAGIRQLEREREHLRTQQDSYFVEAPVGGTILARHVEAGAYVQPGELLLELGDLKQLYITADLLAREMSGVAPGMAVRVIHRDLGTDPVKGHIRKVHPTAFAKVSELGIEQRRVRIEVAVDQVDPQWRPGYEVDVEIIRETRENALTVPERAVFWLEGEEHVFIWDNEEAVLRQVTTGLSTRNRTEIIAGLSEGELVLTEPENQ</sequence>
<evidence type="ECO:0000313" key="8">
    <source>
        <dbReference type="Proteomes" id="UP001407405"/>
    </source>
</evidence>
<dbReference type="InterPro" id="IPR058625">
    <property type="entry name" value="MdtA-like_BSH"/>
</dbReference>
<reference evidence="7 8" key="1">
    <citation type="submission" date="2024-04" db="EMBL/GenBank/DDBJ databases">
        <title>Genome sequencing and metabolic network reconstruction of aminoacids and betaine degradation by Anoxynatronum sibiricum.</title>
        <authorList>
            <person name="Detkova E.N."/>
            <person name="Boltjanskaja Y.V."/>
            <person name="Mardanov A.V."/>
            <person name="Kevbrin V."/>
        </authorList>
    </citation>
    <scope>NUCLEOTIDE SEQUENCE [LARGE SCALE GENOMIC DNA]</scope>
    <source>
        <strain evidence="7 8">Z-7981</strain>
    </source>
</reference>
<organism evidence="7 8">
    <name type="scientific">Anoxynatronum sibiricum</name>
    <dbReference type="NCBI Taxonomy" id="210623"/>
    <lineage>
        <taxon>Bacteria</taxon>
        <taxon>Bacillati</taxon>
        <taxon>Bacillota</taxon>
        <taxon>Clostridia</taxon>
        <taxon>Eubacteriales</taxon>
        <taxon>Clostridiaceae</taxon>
        <taxon>Anoxynatronum</taxon>
    </lineage>
</organism>
<dbReference type="SUPFAM" id="SSF111369">
    <property type="entry name" value="HlyD-like secretion proteins"/>
    <property type="match status" value="1"/>
</dbReference>
<dbReference type="NCBIfam" id="TIGR01730">
    <property type="entry name" value="RND_mfp"/>
    <property type="match status" value="1"/>
</dbReference>
<dbReference type="InterPro" id="IPR058649">
    <property type="entry name" value="CzcB_C"/>
</dbReference>
<dbReference type="Gene3D" id="1.10.287.470">
    <property type="entry name" value="Helix hairpin bin"/>
    <property type="match status" value="2"/>
</dbReference>
<dbReference type="Gene3D" id="2.40.30.170">
    <property type="match status" value="1"/>
</dbReference>
<keyword evidence="3 4" id="KW-0175">Coiled coil</keyword>
<evidence type="ECO:0000259" key="6">
    <source>
        <dbReference type="Pfam" id="PF25975"/>
    </source>
</evidence>
<dbReference type="InterPro" id="IPR006143">
    <property type="entry name" value="RND_pump_MFP"/>
</dbReference>
<feature type="domain" description="CzcB-like C-terminal circularly permuted SH3-like" evidence="6">
    <location>
        <begin position="343"/>
        <end position="394"/>
    </location>
</feature>
<feature type="coiled-coil region" evidence="4">
    <location>
        <begin position="91"/>
        <end position="150"/>
    </location>
</feature>
<dbReference type="EMBL" id="JBCITM010000009">
    <property type="protein sequence ID" value="MEN1760847.1"/>
    <property type="molecule type" value="Genomic_DNA"/>
</dbReference>
<dbReference type="PANTHER" id="PTHR32347">
    <property type="entry name" value="EFFLUX SYSTEM COMPONENT YKNX-RELATED"/>
    <property type="match status" value="1"/>
</dbReference>
<evidence type="ECO:0000256" key="4">
    <source>
        <dbReference type="SAM" id="Coils"/>
    </source>
</evidence>
<dbReference type="PANTHER" id="PTHR32347:SF23">
    <property type="entry name" value="BLL5650 PROTEIN"/>
    <property type="match status" value="1"/>
</dbReference>
<evidence type="ECO:0000256" key="2">
    <source>
        <dbReference type="ARBA" id="ARBA00009477"/>
    </source>
</evidence>
<dbReference type="Gene3D" id="2.40.420.20">
    <property type="match status" value="1"/>
</dbReference>
<dbReference type="Proteomes" id="UP001407405">
    <property type="component" value="Unassembled WGS sequence"/>
</dbReference>
<comment type="similarity">
    <text evidence="2">Belongs to the membrane fusion protein (MFP) (TC 8.A.1) family.</text>
</comment>
<evidence type="ECO:0000256" key="3">
    <source>
        <dbReference type="ARBA" id="ARBA00023054"/>
    </source>
</evidence>
<evidence type="ECO:0000259" key="5">
    <source>
        <dbReference type="Pfam" id="PF25917"/>
    </source>
</evidence>
<proteinExistence type="inferred from homology"/>
<accession>A0ABU9VUM2</accession>
<protein>
    <submittedName>
        <fullName evidence="7">Efflux RND transporter periplasmic adaptor subunit</fullName>
    </submittedName>
</protein>
<feature type="coiled-coil region" evidence="4">
    <location>
        <begin position="194"/>
        <end position="221"/>
    </location>
</feature>
<dbReference type="RefSeq" id="WP_343186170.1">
    <property type="nucleotide sequence ID" value="NZ_JBCITM010000009.1"/>
</dbReference>
<dbReference type="Pfam" id="PF25975">
    <property type="entry name" value="CzcB_C"/>
    <property type="match status" value="1"/>
</dbReference>
<comment type="caution">
    <text evidence="7">The sequence shown here is derived from an EMBL/GenBank/DDBJ whole genome shotgun (WGS) entry which is preliminary data.</text>
</comment>